<comment type="caution">
    <text evidence="1">The sequence shown here is derived from an EMBL/GenBank/DDBJ whole genome shotgun (WGS) entry which is preliminary data.</text>
</comment>
<reference evidence="1" key="1">
    <citation type="submission" date="2018-12" db="EMBL/GenBank/DDBJ databases">
        <authorList>
            <person name="Syme R.A."/>
            <person name="Farfan-Caceres L."/>
            <person name="Lichtenzveig J."/>
        </authorList>
    </citation>
    <scope>NUCLEOTIDE SEQUENCE</scope>
    <source>
        <strain evidence="1">Al4</strain>
    </source>
</reference>
<keyword evidence="2" id="KW-1185">Reference proteome</keyword>
<dbReference type="AlphaFoldDB" id="A0A8H7MH35"/>
<dbReference type="EMBL" id="RZGK01000017">
    <property type="protein sequence ID" value="KAF9693022.1"/>
    <property type="molecule type" value="Genomic_DNA"/>
</dbReference>
<evidence type="ECO:0000313" key="2">
    <source>
        <dbReference type="Proteomes" id="UP000651452"/>
    </source>
</evidence>
<name>A0A8H7MH35_9PLEO</name>
<gene>
    <name evidence="1" type="ORF">EKO04_009029</name>
</gene>
<dbReference type="Proteomes" id="UP000651452">
    <property type="component" value="Unassembled WGS sequence"/>
</dbReference>
<sequence>MHLAQPKFFDLPREIRDRVYDYIWVDTGRITQRYKSKEYMVTYGELSNTRALGKAEWLLVSSQMLREGLEQLHRHSRWYFASNTASPSYIDYVFPLNTPAQARVYSLGLTILHHHSDSHRAYLLDRCDVDLGIMLESRNSDTPLTTIEIGIWRWYEDGGTAESRFDFSPLESLAAHSSLQKLTIQLKTHYNIYSQTLTEGWSSSYSGPILNAEEGFMNSLAAETSRVGRVIVPGGIETATPFEDYWVQYRSVESLGFKSMTTCWEYTIERQ</sequence>
<dbReference type="OrthoDB" id="3799620at2759"/>
<reference evidence="1" key="2">
    <citation type="submission" date="2020-09" db="EMBL/GenBank/DDBJ databases">
        <title>Reference genome assembly for Australian Ascochyta lentis isolate Al4.</title>
        <authorList>
            <person name="Lee R.C."/>
            <person name="Farfan-Caceres L.M."/>
            <person name="Debler J.W."/>
            <person name="Williams A.H."/>
            <person name="Henares B.M."/>
        </authorList>
    </citation>
    <scope>NUCLEOTIDE SEQUENCE</scope>
    <source>
        <strain evidence="1">Al4</strain>
    </source>
</reference>
<evidence type="ECO:0000313" key="1">
    <source>
        <dbReference type="EMBL" id="KAF9693022.1"/>
    </source>
</evidence>
<proteinExistence type="predicted"/>
<accession>A0A8H7MH35</accession>
<organism evidence="1 2">
    <name type="scientific">Ascochyta lentis</name>
    <dbReference type="NCBI Taxonomy" id="205686"/>
    <lineage>
        <taxon>Eukaryota</taxon>
        <taxon>Fungi</taxon>
        <taxon>Dikarya</taxon>
        <taxon>Ascomycota</taxon>
        <taxon>Pezizomycotina</taxon>
        <taxon>Dothideomycetes</taxon>
        <taxon>Pleosporomycetidae</taxon>
        <taxon>Pleosporales</taxon>
        <taxon>Pleosporineae</taxon>
        <taxon>Didymellaceae</taxon>
        <taxon>Ascochyta</taxon>
    </lineage>
</organism>
<protein>
    <submittedName>
        <fullName evidence="1">Uncharacterized protein</fullName>
    </submittedName>
</protein>